<dbReference type="KEGG" id="aswu:HUW51_20055"/>
<feature type="transmembrane region" description="Helical" evidence="1">
    <location>
        <begin position="52"/>
        <end position="70"/>
    </location>
</feature>
<evidence type="ECO:0008006" key="4">
    <source>
        <dbReference type="Google" id="ProtNLM"/>
    </source>
</evidence>
<feature type="transmembrane region" description="Helical" evidence="1">
    <location>
        <begin position="204"/>
        <end position="223"/>
    </location>
</feature>
<sequence>MNHQDQSGFLFILLFSLAIFAFTFLALGCYYETNDDVILTFLLKGVFNKTPILNLTLYLHGFGSLITLLYQNLPQAPWYGLVMYSILFLATVLAFWLIYKQLHNKLSMVITGGLLLLFYLATWYEHIFWFNYSRLPILLAGMAGLWANRIFRVNAAKKKMYFLFPAFLFLIALCVRPSLALFGLALVLPNLLISLQLKTTKVKLLLLVLTGILFFAALTITTLPEQLQYRRYDVLKSQILDYSWYCPPAETLPATLQQEAIAQWFLADTFTLQYLDEQVPDWQYFWQNVAQAKLIQLGKYLVLDHFLTLFLVFVFFIWFVVHQSKRQVFFFCWYHLYFWSIILVTGLFLKIPPRILTPAMSLYLLSHLAWLPENLKITPWRRWPVYVQTLALGLLLVQVYKINHRVASQQQRQKQSEAVWTKIQNNYPGYVVLAAGLENELRAMSPFKNYDLHNQRLIALTSWQTLDPQYQRNWQKLTSATSLGQAIIQLSQLPNVVWVSNPEYLIFLKKYFGAFYHITLEYKFIAHISAPNAPEKLGYYQVRFK</sequence>
<proteinExistence type="predicted"/>
<name>A0A7G7GCM0_9BACT</name>
<dbReference type="AlphaFoldDB" id="A0A7G7GCM0"/>
<keyword evidence="3" id="KW-1185">Reference proteome</keyword>
<feature type="transmembrane region" description="Helical" evidence="1">
    <location>
        <begin position="106"/>
        <end position="124"/>
    </location>
</feature>
<feature type="transmembrane region" description="Helical" evidence="1">
    <location>
        <begin position="327"/>
        <end position="348"/>
    </location>
</feature>
<evidence type="ECO:0000256" key="1">
    <source>
        <dbReference type="SAM" id="Phobius"/>
    </source>
</evidence>
<organism evidence="2 3">
    <name type="scientific">Adhaeribacter swui</name>
    <dbReference type="NCBI Taxonomy" id="2086471"/>
    <lineage>
        <taxon>Bacteria</taxon>
        <taxon>Pseudomonadati</taxon>
        <taxon>Bacteroidota</taxon>
        <taxon>Cytophagia</taxon>
        <taxon>Cytophagales</taxon>
        <taxon>Hymenobacteraceae</taxon>
        <taxon>Adhaeribacter</taxon>
    </lineage>
</organism>
<dbReference type="EMBL" id="CP055156">
    <property type="protein sequence ID" value="QNF34904.1"/>
    <property type="molecule type" value="Genomic_DNA"/>
</dbReference>
<feature type="transmembrane region" description="Helical" evidence="1">
    <location>
        <begin position="76"/>
        <end position="99"/>
    </location>
</feature>
<feature type="transmembrane region" description="Helical" evidence="1">
    <location>
        <begin position="300"/>
        <end position="321"/>
    </location>
</feature>
<evidence type="ECO:0000313" key="2">
    <source>
        <dbReference type="EMBL" id="QNF34904.1"/>
    </source>
</evidence>
<feature type="transmembrane region" description="Helical" evidence="1">
    <location>
        <begin position="6"/>
        <end position="31"/>
    </location>
</feature>
<keyword evidence="1" id="KW-1133">Transmembrane helix</keyword>
<dbReference type="Proteomes" id="UP000515237">
    <property type="component" value="Chromosome"/>
</dbReference>
<evidence type="ECO:0000313" key="3">
    <source>
        <dbReference type="Proteomes" id="UP000515237"/>
    </source>
</evidence>
<protein>
    <recommendedName>
        <fullName evidence="4">Glycosyltransferase family 39 protein</fullName>
    </recommendedName>
</protein>
<dbReference type="RefSeq" id="WP_185271398.1">
    <property type="nucleotide sequence ID" value="NZ_CP055156.1"/>
</dbReference>
<accession>A0A7G7GCM0</accession>
<keyword evidence="1" id="KW-0812">Transmembrane</keyword>
<gene>
    <name evidence="2" type="ORF">HUW51_20055</name>
</gene>
<keyword evidence="1" id="KW-0472">Membrane</keyword>
<reference evidence="2 3" key="1">
    <citation type="journal article" date="2018" name="Int. J. Syst. Evol. Microbiol.">
        <title>Adhaeribacter swui sp. nov., isolated from wet mud.</title>
        <authorList>
            <person name="Kim D.U."/>
            <person name="Kim K.W."/>
            <person name="Kang M.S."/>
            <person name="Kim J.Y."/>
            <person name="Jang J.H."/>
            <person name="Kim M.K."/>
        </authorList>
    </citation>
    <scope>NUCLEOTIDE SEQUENCE [LARGE SCALE GENOMIC DNA]</scope>
    <source>
        <strain evidence="2 3">KCTC 52873</strain>
    </source>
</reference>
<feature type="transmembrane region" description="Helical" evidence="1">
    <location>
        <begin position="160"/>
        <end position="184"/>
    </location>
</feature>